<dbReference type="Gene3D" id="1.10.10.10">
    <property type="entry name" value="Winged helix-like DNA-binding domain superfamily/Winged helix DNA-binding domain"/>
    <property type="match status" value="1"/>
</dbReference>
<organism evidence="2 3">
    <name type="scientific">Crenobacter intestini</name>
    <dbReference type="NCBI Taxonomy" id="2563443"/>
    <lineage>
        <taxon>Bacteria</taxon>
        <taxon>Pseudomonadati</taxon>
        <taxon>Pseudomonadota</taxon>
        <taxon>Betaproteobacteria</taxon>
        <taxon>Neisseriales</taxon>
        <taxon>Neisseriaceae</taxon>
        <taxon>Crenobacter</taxon>
    </lineage>
</organism>
<dbReference type="AlphaFoldDB" id="A0A4T0UWM5"/>
<dbReference type="InterPro" id="IPR036390">
    <property type="entry name" value="WH_DNA-bd_sf"/>
</dbReference>
<dbReference type="RefSeq" id="WP_136552766.1">
    <property type="nucleotide sequence ID" value="NZ_STGJ01000007.1"/>
</dbReference>
<sequence length="89" mass="9597">MLLERLLVLTRLRELMRTRPALTLAEAAALMGLPASAVEPMLETWVRKGKVAVSGASCGGGCSGCASDDCRVYRWQETPARAVIPLRVV</sequence>
<keyword evidence="3" id="KW-1185">Reference proteome</keyword>
<evidence type="ECO:0000313" key="2">
    <source>
        <dbReference type="EMBL" id="TIC83482.1"/>
    </source>
</evidence>
<comment type="caution">
    <text evidence="2">The sequence shown here is derived from an EMBL/GenBank/DDBJ whole genome shotgun (WGS) entry which is preliminary data.</text>
</comment>
<dbReference type="EMBL" id="STGJ01000007">
    <property type="protein sequence ID" value="TIC83482.1"/>
    <property type="molecule type" value="Genomic_DNA"/>
</dbReference>
<evidence type="ECO:0000259" key="1">
    <source>
        <dbReference type="Pfam" id="PF09012"/>
    </source>
</evidence>
<dbReference type="InterPro" id="IPR015102">
    <property type="entry name" value="Tscrpt_reg_HTH_FeoC"/>
</dbReference>
<proteinExistence type="predicted"/>
<feature type="domain" description="Transcriptional regulator HTH-type FeoC" evidence="1">
    <location>
        <begin position="8"/>
        <end position="74"/>
    </location>
</feature>
<name>A0A4T0UWM5_9NEIS</name>
<accession>A0A4T0UWM5</accession>
<reference evidence="2 3" key="1">
    <citation type="submission" date="2019-04" db="EMBL/GenBank/DDBJ databases">
        <title>Crenobacter sp. nov.</title>
        <authorList>
            <person name="Shi S."/>
        </authorList>
    </citation>
    <scope>NUCLEOTIDE SEQUENCE [LARGE SCALE GENOMIC DNA]</scope>
    <source>
        <strain evidence="2 3">GY 70310</strain>
    </source>
</reference>
<dbReference type="Proteomes" id="UP000308891">
    <property type="component" value="Unassembled WGS sequence"/>
</dbReference>
<protein>
    <recommendedName>
        <fullName evidence="1">Transcriptional regulator HTH-type FeoC domain-containing protein</fullName>
    </recommendedName>
</protein>
<dbReference type="SUPFAM" id="SSF46785">
    <property type="entry name" value="Winged helix' DNA-binding domain"/>
    <property type="match status" value="1"/>
</dbReference>
<evidence type="ECO:0000313" key="3">
    <source>
        <dbReference type="Proteomes" id="UP000308891"/>
    </source>
</evidence>
<gene>
    <name evidence="2" type="ORF">E5K04_07970</name>
</gene>
<dbReference type="InterPro" id="IPR036388">
    <property type="entry name" value="WH-like_DNA-bd_sf"/>
</dbReference>
<dbReference type="Pfam" id="PF09012">
    <property type="entry name" value="FeoC"/>
    <property type="match status" value="1"/>
</dbReference>